<dbReference type="GO" id="GO:0046872">
    <property type="term" value="F:metal ion binding"/>
    <property type="evidence" value="ECO:0007669"/>
    <property type="project" value="UniProtKB-KW"/>
</dbReference>
<feature type="compositionally biased region" description="Basic and acidic residues" evidence="5">
    <location>
        <begin position="161"/>
        <end position="186"/>
    </location>
</feature>
<dbReference type="InterPro" id="IPR006129">
    <property type="entry name" value="AdhesinB"/>
</dbReference>
<dbReference type="Proteomes" id="UP001216390">
    <property type="component" value="Chromosome"/>
</dbReference>
<sequence length="357" mass="36600">MRRVRPLLVVPAAVLALAAVGCGSDDGGGASGAGPTVAVTTSLLGDVVEEMVGDQAEVVVLMPPGADPHQTSLSAQQAAEVREADALVTNGGGFEEGMLDGLEAAESDGVPTYEALEAVEPLEATAHAHEDGEHVGDEEHADEGEGEHAGDEEHADEGEHEGEGEHAGDEEHAEGEHDHGDVDPHFFTDPARMAVAAEGIAEFLGTEVPALDTEAFRGSAAAEVAALEALDAEVEDVLAAVPAEDRKLVTNHEVFGYFADRYGFEVVGAVVPGGSTGAEPSAGELDELASTLEAEGVPAIFADVSSPESLSDALASEVGDVEVVALYTESLGEEGSDGETYDAMVRTNAERIVDALT</sequence>
<dbReference type="Gene3D" id="3.40.50.1980">
    <property type="entry name" value="Nitrogenase molybdenum iron protein domain"/>
    <property type="match status" value="3"/>
</dbReference>
<dbReference type="SUPFAM" id="SSF53807">
    <property type="entry name" value="Helical backbone' metal receptor"/>
    <property type="match status" value="1"/>
</dbReference>
<dbReference type="InterPro" id="IPR006127">
    <property type="entry name" value="ZnuA-like"/>
</dbReference>
<accession>A0AAE9Y3Q8</accession>
<feature type="signal peptide" evidence="6">
    <location>
        <begin position="1"/>
        <end position="18"/>
    </location>
</feature>
<feature type="compositionally biased region" description="Basic and acidic residues" evidence="5">
    <location>
        <begin position="128"/>
        <end position="138"/>
    </location>
</feature>
<evidence type="ECO:0000313" key="8">
    <source>
        <dbReference type="Proteomes" id="UP001216390"/>
    </source>
</evidence>
<dbReference type="PANTHER" id="PTHR42953:SF1">
    <property type="entry name" value="METAL-BINDING PROTEIN HI_0362-RELATED"/>
    <property type="match status" value="1"/>
</dbReference>
<keyword evidence="4 6" id="KW-0732">Signal</keyword>
<feature type="region of interest" description="Disordered" evidence="5">
    <location>
        <begin position="128"/>
        <end position="187"/>
    </location>
</feature>
<keyword evidence="8" id="KW-1185">Reference proteome</keyword>
<protein>
    <submittedName>
        <fullName evidence="7">Metal ABC transporter substrate-binding protein</fullName>
    </submittedName>
</protein>
<dbReference type="GO" id="GO:0007155">
    <property type="term" value="P:cell adhesion"/>
    <property type="evidence" value="ECO:0007669"/>
    <property type="project" value="InterPro"/>
</dbReference>
<dbReference type="KEGG" id="ima:PO878_13445"/>
<keyword evidence="2" id="KW-0813">Transport</keyword>
<evidence type="ECO:0000256" key="4">
    <source>
        <dbReference type="ARBA" id="ARBA00022729"/>
    </source>
</evidence>
<dbReference type="PANTHER" id="PTHR42953">
    <property type="entry name" value="HIGH-AFFINITY ZINC UPTAKE SYSTEM PROTEIN ZNUA-RELATED"/>
    <property type="match status" value="1"/>
</dbReference>
<evidence type="ECO:0000256" key="2">
    <source>
        <dbReference type="ARBA" id="ARBA00022448"/>
    </source>
</evidence>
<dbReference type="PROSITE" id="PS51257">
    <property type="entry name" value="PROKAR_LIPOPROTEIN"/>
    <property type="match status" value="1"/>
</dbReference>
<keyword evidence="3" id="KW-0479">Metal-binding</keyword>
<dbReference type="Pfam" id="PF01297">
    <property type="entry name" value="ZnuA"/>
    <property type="match status" value="1"/>
</dbReference>
<reference evidence="7" key="1">
    <citation type="submission" date="2023-01" db="EMBL/GenBank/DDBJ databases">
        <title>The diversity of Class Acidimicrobiia in South China Sea sediment environments and the proposal of Iamia marina sp. nov., a novel species of the genus Iamia.</title>
        <authorList>
            <person name="He Y."/>
            <person name="Tian X."/>
        </authorList>
    </citation>
    <scope>NUCLEOTIDE SEQUENCE</scope>
    <source>
        <strain evidence="7">DSM 19957</strain>
    </source>
</reference>
<feature type="chain" id="PRO_5042213804" evidence="6">
    <location>
        <begin position="19"/>
        <end position="357"/>
    </location>
</feature>
<dbReference type="GO" id="GO:0030313">
    <property type="term" value="C:cell envelope"/>
    <property type="evidence" value="ECO:0007669"/>
    <property type="project" value="UniProtKB-SubCell"/>
</dbReference>
<gene>
    <name evidence="7" type="ORF">PO878_13445</name>
</gene>
<dbReference type="EMBL" id="CP116942">
    <property type="protein sequence ID" value="WCO65502.1"/>
    <property type="molecule type" value="Genomic_DNA"/>
</dbReference>
<evidence type="ECO:0000313" key="7">
    <source>
        <dbReference type="EMBL" id="WCO65502.1"/>
    </source>
</evidence>
<name>A0AAE9Y3Q8_9ACTN</name>
<evidence type="ECO:0000256" key="3">
    <source>
        <dbReference type="ARBA" id="ARBA00022723"/>
    </source>
</evidence>
<evidence type="ECO:0000256" key="5">
    <source>
        <dbReference type="SAM" id="MobiDB-lite"/>
    </source>
</evidence>
<dbReference type="AlphaFoldDB" id="A0AAE9Y3Q8"/>
<dbReference type="GO" id="GO:0030001">
    <property type="term" value="P:metal ion transport"/>
    <property type="evidence" value="ECO:0007669"/>
    <property type="project" value="InterPro"/>
</dbReference>
<evidence type="ECO:0000256" key="1">
    <source>
        <dbReference type="ARBA" id="ARBA00004196"/>
    </source>
</evidence>
<comment type="subcellular location">
    <subcellularLocation>
        <location evidence="1">Cell envelope</location>
    </subcellularLocation>
</comment>
<dbReference type="RefSeq" id="WP_272735027.1">
    <property type="nucleotide sequence ID" value="NZ_CP116942.1"/>
</dbReference>
<evidence type="ECO:0000256" key="6">
    <source>
        <dbReference type="SAM" id="SignalP"/>
    </source>
</evidence>
<dbReference type="PRINTS" id="PR00691">
    <property type="entry name" value="ADHESINB"/>
</dbReference>
<proteinExistence type="predicted"/>
<dbReference type="InterPro" id="IPR050492">
    <property type="entry name" value="Bact_metal-bind_prot9"/>
</dbReference>
<organism evidence="7 8">
    <name type="scientific">Iamia majanohamensis</name>
    <dbReference type="NCBI Taxonomy" id="467976"/>
    <lineage>
        <taxon>Bacteria</taxon>
        <taxon>Bacillati</taxon>
        <taxon>Actinomycetota</taxon>
        <taxon>Acidimicrobiia</taxon>
        <taxon>Acidimicrobiales</taxon>
        <taxon>Iamiaceae</taxon>
        <taxon>Iamia</taxon>
    </lineage>
</organism>